<dbReference type="PANTHER" id="PTHR12483:SF8">
    <property type="entry name" value="PROTEIN SLC31A2"/>
    <property type="match status" value="1"/>
</dbReference>
<dbReference type="AlphaFoldDB" id="A0A8B9EMM0"/>
<evidence type="ECO:0000256" key="2">
    <source>
        <dbReference type="ARBA" id="ARBA00022692"/>
    </source>
</evidence>
<evidence type="ECO:0000313" key="7">
    <source>
        <dbReference type="Proteomes" id="UP000694521"/>
    </source>
</evidence>
<keyword evidence="5" id="KW-0186">Copper</keyword>
<feature type="transmembrane region" description="Helical" evidence="5">
    <location>
        <begin position="115"/>
        <end position="135"/>
    </location>
</feature>
<name>A0A8B9EMM0_ANSCY</name>
<dbReference type="PANTHER" id="PTHR12483">
    <property type="entry name" value="SOLUTE CARRIER FAMILY 31 COPPER TRANSPORTERS"/>
    <property type="match status" value="1"/>
</dbReference>
<organism evidence="6 7">
    <name type="scientific">Anser cygnoides</name>
    <name type="common">Swan goose</name>
    <dbReference type="NCBI Taxonomy" id="8845"/>
    <lineage>
        <taxon>Eukaryota</taxon>
        <taxon>Metazoa</taxon>
        <taxon>Chordata</taxon>
        <taxon>Craniata</taxon>
        <taxon>Vertebrata</taxon>
        <taxon>Euteleostomi</taxon>
        <taxon>Archelosauria</taxon>
        <taxon>Archosauria</taxon>
        <taxon>Dinosauria</taxon>
        <taxon>Saurischia</taxon>
        <taxon>Theropoda</taxon>
        <taxon>Coelurosauria</taxon>
        <taxon>Aves</taxon>
        <taxon>Neognathae</taxon>
        <taxon>Galloanserae</taxon>
        <taxon>Anseriformes</taxon>
        <taxon>Anatidae</taxon>
        <taxon>Anserinae</taxon>
        <taxon>Anser</taxon>
    </lineage>
</organism>
<evidence type="ECO:0000256" key="5">
    <source>
        <dbReference type="RuleBase" id="RU367022"/>
    </source>
</evidence>
<dbReference type="Pfam" id="PF04145">
    <property type="entry name" value="Ctr"/>
    <property type="match status" value="1"/>
</dbReference>
<comment type="similarity">
    <text evidence="5">Belongs to the copper transporter (Ctr) (TC 1.A.56) family. SLC31A subfamily.</text>
</comment>
<keyword evidence="4 5" id="KW-0472">Membrane</keyword>
<protein>
    <recommendedName>
        <fullName evidence="5">Copper transport protein</fullName>
    </recommendedName>
</protein>
<reference evidence="6" key="2">
    <citation type="submission" date="2025-09" db="UniProtKB">
        <authorList>
            <consortium name="Ensembl"/>
        </authorList>
    </citation>
    <scope>IDENTIFICATION</scope>
</reference>
<reference evidence="6" key="1">
    <citation type="submission" date="2025-08" db="UniProtKB">
        <authorList>
            <consortium name="Ensembl"/>
        </authorList>
    </citation>
    <scope>IDENTIFICATION</scope>
</reference>
<sequence length="138" mass="15197">MAMTFFFSDRVVLLFDFWSVHTPAGLALSVLVVALLSVLYEVVKMGKARVLRRALLAVPPSLSREALLEPDEGDGGHGATQGRWFQFHVAQTLLHVVQVVLGYALMLAVMSYNAWVFLGVLAGSTIGYFVVYPLLRVD</sequence>
<keyword evidence="5" id="KW-0813">Transport</keyword>
<dbReference type="InterPro" id="IPR007274">
    <property type="entry name" value="Cop_transporter"/>
</dbReference>
<keyword evidence="2 5" id="KW-0812">Transmembrane</keyword>
<proteinExistence type="inferred from homology"/>
<evidence type="ECO:0000256" key="4">
    <source>
        <dbReference type="ARBA" id="ARBA00023136"/>
    </source>
</evidence>
<evidence type="ECO:0000313" key="6">
    <source>
        <dbReference type="Ensembl" id="ENSACDP00005021728.1"/>
    </source>
</evidence>
<keyword evidence="3 5" id="KW-1133">Transmembrane helix</keyword>
<feature type="transmembrane region" description="Helical" evidence="5">
    <location>
        <begin position="20"/>
        <end position="43"/>
    </location>
</feature>
<keyword evidence="5" id="KW-0187">Copper transport</keyword>
<evidence type="ECO:0000256" key="3">
    <source>
        <dbReference type="ARBA" id="ARBA00022989"/>
    </source>
</evidence>
<dbReference type="GO" id="GO:0031902">
    <property type="term" value="C:late endosome membrane"/>
    <property type="evidence" value="ECO:0007669"/>
    <property type="project" value="UniProtKB-SubCell"/>
</dbReference>
<comment type="subcellular location">
    <subcellularLocation>
        <location evidence="1">Late endosome membrane</location>
        <topology evidence="1">Multi-pass membrane protein</topology>
    </subcellularLocation>
    <subcellularLocation>
        <location evidence="5">Membrane</location>
        <topology evidence="5">Multi-pass membrane protein</topology>
    </subcellularLocation>
</comment>
<dbReference type="GO" id="GO:0005375">
    <property type="term" value="F:copper ion transmembrane transporter activity"/>
    <property type="evidence" value="ECO:0007669"/>
    <property type="project" value="UniProtKB-UniRule"/>
</dbReference>
<feature type="transmembrane region" description="Helical" evidence="5">
    <location>
        <begin position="92"/>
        <end position="109"/>
    </location>
</feature>
<dbReference type="Proteomes" id="UP000694521">
    <property type="component" value="Unplaced"/>
</dbReference>
<dbReference type="Ensembl" id="ENSACDT00005025974.1">
    <property type="protein sequence ID" value="ENSACDP00005021728.1"/>
    <property type="gene ID" value="ENSACDG00005015718.1"/>
</dbReference>
<accession>A0A8B9EMM0</accession>
<keyword evidence="7" id="KW-1185">Reference proteome</keyword>
<keyword evidence="5" id="KW-0406">Ion transport</keyword>
<evidence type="ECO:0000256" key="1">
    <source>
        <dbReference type="ARBA" id="ARBA00004107"/>
    </source>
</evidence>